<dbReference type="PANTHER" id="PTHR10434">
    <property type="entry name" value="1-ACYL-SN-GLYCEROL-3-PHOSPHATE ACYLTRANSFERASE"/>
    <property type="match status" value="1"/>
</dbReference>
<dbReference type="EMBL" id="VKAC01000009">
    <property type="protein sequence ID" value="TXR55355.1"/>
    <property type="molecule type" value="Genomic_DNA"/>
</dbReference>
<organism evidence="5 6">
    <name type="scientific">Quadrisphaera setariae</name>
    <dbReference type="NCBI Taxonomy" id="2593304"/>
    <lineage>
        <taxon>Bacteria</taxon>
        <taxon>Bacillati</taxon>
        <taxon>Actinomycetota</taxon>
        <taxon>Actinomycetes</taxon>
        <taxon>Kineosporiales</taxon>
        <taxon>Kineosporiaceae</taxon>
        <taxon>Quadrisphaera</taxon>
    </lineage>
</organism>
<evidence type="ECO:0000256" key="2">
    <source>
        <dbReference type="ARBA" id="ARBA00023315"/>
    </source>
</evidence>
<evidence type="ECO:0000256" key="1">
    <source>
        <dbReference type="ARBA" id="ARBA00022679"/>
    </source>
</evidence>
<sequence length="318" mass="33065">MADDVGQPALGGRTALDGHQQAPPRLRGAVLAAVAAGVLEHPTILPARASGARAAGGAVLRLASAAVSLLQPGLGVPLGAAAVVVRGVLRTVSRHEWRGLENLPDGGCVIAANHVSWLDPVTLADVLVAAGPVPRILAKESLFRAPVLGGVLRVMRGVPVSRGTGDAAVALQHAVDAVRSGDRVVIFPDGTLTKDPDGWPMVGKTGAARLALTTGAPLVPLAQWGPQQLLPRKGRPRLFPRPTMRVLVGEPMDLAAYQGRPLTQALLREVTELVVDAIAELLSQLREEPVPPRWDPRTGSRRPAVAPPAARPEVEGAP</sequence>
<dbReference type="SMART" id="SM00563">
    <property type="entry name" value="PlsC"/>
    <property type="match status" value="1"/>
</dbReference>
<dbReference type="InterPro" id="IPR002123">
    <property type="entry name" value="Plipid/glycerol_acylTrfase"/>
</dbReference>
<dbReference type="SUPFAM" id="SSF69593">
    <property type="entry name" value="Glycerol-3-phosphate (1)-acyltransferase"/>
    <property type="match status" value="1"/>
</dbReference>
<gene>
    <name evidence="5" type="ORF">FMM08_15985</name>
</gene>
<keyword evidence="6" id="KW-1185">Reference proteome</keyword>
<evidence type="ECO:0000313" key="5">
    <source>
        <dbReference type="EMBL" id="TXR55355.1"/>
    </source>
</evidence>
<name>A0A5C8ZB78_9ACTN</name>
<dbReference type="PANTHER" id="PTHR10434:SF55">
    <property type="entry name" value="POSSIBLE ACYLTRANSFERASE"/>
    <property type="match status" value="1"/>
</dbReference>
<dbReference type="AlphaFoldDB" id="A0A5C8ZB78"/>
<evidence type="ECO:0000259" key="4">
    <source>
        <dbReference type="SMART" id="SM00563"/>
    </source>
</evidence>
<dbReference type="GO" id="GO:0003841">
    <property type="term" value="F:1-acylglycerol-3-phosphate O-acyltransferase activity"/>
    <property type="evidence" value="ECO:0007669"/>
    <property type="project" value="TreeGrafter"/>
</dbReference>
<dbReference type="Pfam" id="PF01553">
    <property type="entry name" value="Acyltransferase"/>
    <property type="match status" value="1"/>
</dbReference>
<feature type="domain" description="Phospholipid/glycerol acyltransferase" evidence="4">
    <location>
        <begin position="108"/>
        <end position="226"/>
    </location>
</feature>
<protein>
    <submittedName>
        <fullName evidence="5">1-acyl-sn-glycerol-3-phosphate acyltransferase</fullName>
    </submittedName>
</protein>
<dbReference type="Proteomes" id="UP000321234">
    <property type="component" value="Unassembled WGS sequence"/>
</dbReference>
<keyword evidence="2 5" id="KW-0012">Acyltransferase</keyword>
<feature type="region of interest" description="Disordered" evidence="3">
    <location>
        <begin position="288"/>
        <end position="318"/>
    </location>
</feature>
<dbReference type="CDD" id="cd07989">
    <property type="entry name" value="LPLAT_AGPAT-like"/>
    <property type="match status" value="1"/>
</dbReference>
<evidence type="ECO:0000256" key="3">
    <source>
        <dbReference type="SAM" id="MobiDB-lite"/>
    </source>
</evidence>
<feature type="region of interest" description="Disordered" evidence="3">
    <location>
        <begin position="1"/>
        <end position="22"/>
    </location>
</feature>
<proteinExistence type="predicted"/>
<evidence type="ECO:0000313" key="6">
    <source>
        <dbReference type="Proteomes" id="UP000321234"/>
    </source>
</evidence>
<dbReference type="GO" id="GO:0006654">
    <property type="term" value="P:phosphatidic acid biosynthetic process"/>
    <property type="evidence" value="ECO:0007669"/>
    <property type="project" value="TreeGrafter"/>
</dbReference>
<accession>A0A5C8ZB78</accession>
<reference evidence="5 6" key="1">
    <citation type="submission" date="2019-07" db="EMBL/GenBank/DDBJ databases">
        <title>Quadrisphaera sp. strain DD2A genome sequencing and assembly.</title>
        <authorList>
            <person name="Kim I."/>
        </authorList>
    </citation>
    <scope>NUCLEOTIDE SEQUENCE [LARGE SCALE GENOMIC DNA]</scope>
    <source>
        <strain evidence="5 6">DD2A</strain>
    </source>
</reference>
<comment type="caution">
    <text evidence="5">The sequence shown here is derived from an EMBL/GenBank/DDBJ whole genome shotgun (WGS) entry which is preliminary data.</text>
</comment>
<dbReference type="GO" id="GO:0005886">
    <property type="term" value="C:plasma membrane"/>
    <property type="evidence" value="ECO:0007669"/>
    <property type="project" value="TreeGrafter"/>
</dbReference>
<dbReference type="OrthoDB" id="9806008at2"/>
<feature type="compositionally biased region" description="Basic and acidic residues" evidence="3">
    <location>
        <begin position="288"/>
        <end position="298"/>
    </location>
</feature>
<keyword evidence="1 5" id="KW-0808">Transferase</keyword>